<dbReference type="AlphaFoldDB" id="A0A1I8MMG6"/>
<evidence type="ECO:0000256" key="2">
    <source>
        <dbReference type="ARBA" id="ARBA00022737"/>
    </source>
</evidence>
<organism evidence="5">
    <name type="scientific">Musca domestica</name>
    <name type="common">House fly</name>
    <dbReference type="NCBI Taxonomy" id="7370"/>
    <lineage>
        <taxon>Eukaryota</taxon>
        <taxon>Metazoa</taxon>
        <taxon>Ecdysozoa</taxon>
        <taxon>Arthropoda</taxon>
        <taxon>Hexapoda</taxon>
        <taxon>Insecta</taxon>
        <taxon>Pterygota</taxon>
        <taxon>Neoptera</taxon>
        <taxon>Endopterygota</taxon>
        <taxon>Diptera</taxon>
        <taxon>Brachycera</taxon>
        <taxon>Muscomorpha</taxon>
        <taxon>Muscoidea</taxon>
        <taxon>Muscidae</taxon>
        <taxon>Musca</taxon>
    </lineage>
</organism>
<feature type="repeat" description="WD" evidence="3">
    <location>
        <begin position="131"/>
        <end position="172"/>
    </location>
</feature>
<dbReference type="KEGG" id="mde:101889046"/>
<dbReference type="OrthoDB" id="63070at2759"/>
<name>A0A1I8MMG6_MUSDO</name>
<dbReference type="SMART" id="SM00320">
    <property type="entry name" value="WD40"/>
    <property type="match status" value="6"/>
</dbReference>
<reference evidence="7" key="2">
    <citation type="submission" date="2025-04" db="UniProtKB">
        <authorList>
            <consortium name="RefSeq"/>
        </authorList>
    </citation>
    <scope>IDENTIFICATION</scope>
    <source>
        <strain evidence="7">Aabys</strain>
    </source>
</reference>
<dbReference type="InterPro" id="IPR020472">
    <property type="entry name" value="WD40_PAC1"/>
</dbReference>
<dbReference type="InterPro" id="IPR015943">
    <property type="entry name" value="WD40/YVTN_repeat-like_dom_sf"/>
</dbReference>
<feature type="compositionally biased region" description="Acidic residues" evidence="4">
    <location>
        <begin position="514"/>
        <end position="527"/>
    </location>
</feature>
<dbReference type="SUPFAM" id="SSF50978">
    <property type="entry name" value="WD40 repeat-like"/>
    <property type="match status" value="1"/>
</dbReference>
<dbReference type="Proteomes" id="UP001652621">
    <property type="component" value="Unplaced"/>
</dbReference>
<sequence>MGNNITYEIEDEDEYLSDDSTISGRGEGEYLNLALESMLQEIVNQETNTMPPVIRKKPDLRVFRHTMMYKEIKALSGLPANSKRPNGRWSLTRGLMKRENGLTGFPSGSFTPSQHRRIANFFVPNKKVDRLMSLDSKIYVCKFNADGSRLITASQDATVRIFDSSRGTYHRIKRLKVRDVNWDILDVDFSPCGRFFAYSTWTDSFLVVPIDSDGGNDCQNYALGVERNGAGMFSVRFSPCDNGRTLIGGCNDSNIYICDRESSQIRALRTQPSFPVDINAVSYVCDQDPNLIVSGCHNGIIKLWDLRCCGGYDHRPAKCQSIFLGHFDGITYIDPRNDGNYVMSNSRDQSIKIWDLRQPTPSNKIRKHPSTPLVEWDYRFSQVPREYYNPTKPLDGDVSVMTYRGHKVTKTLLRAKFSPAVQTGQRYIYTGCSTGRIIIYDVLTGQIKEAVESHRNVIRDLDWHPTRGEIVSSSFDAHVNLIMYKNNPNIRQTTDNVQRPLRRSRRIAHRKGEMDDEGEDDDDEVDF</sequence>
<dbReference type="PANTHER" id="PTHR19847">
    <property type="entry name" value="DDB1- AND CUL4-ASSOCIATED FACTOR 11"/>
    <property type="match status" value="1"/>
</dbReference>
<dbReference type="PROSITE" id="PS50082">
    <property type="entry name" value="WD_REPEATS_2"/>
    <property type="match status" value="2"/>
</dbReference>
<evidence type="ECO:0000313" key="6">
    <source>
        <dbReference type="Proteomes" id="UP001652621"/>
    </source>
</evidence>
<dbReference type="Pfam" id="PF00400">
    <property type="entry name" value="WD40"/>
    <property type="match status" value="4"/>
</dbReference>
<evidence type="ECO:0000256" key="3">
    <source>
        <dbReference type="PROSITE-ProRule" id="PRU00221"/>
    </source>
</evidence>
<dbReference type="STRING" id="7370.A0A1I8MMG6"/>
<dbReference type="Gene3D" id="2.130.10.10">
    <property type="entry name" value="YVTN repeat-like/Quinoprotein amine dehydrogenase"/>
    <property type="match status" value="2"/>
</dbReference>
<dbReference type="PRINTS" id="PR00320">
    <property type="entry name" value="GPROTEINBRPT"/>
</dbReference>
<feature type="repeat" description="WD" evidence="3">
    <location>
        <begin position="323"/>
        <end position="364"/>
    </location>
</feature>
<dbReference type="GeneID" id="101889046"/>
<accession>A0A1I8MMG6</accession>
<dbReference type="InterPro" id="IPR051859">
    <property type="entry name" value="DCAF"/>
</dbReference>
<dbReference type="InterPro" id="IPR036322">
    <property type="entry name" value="WD40_repeat_dom_sf"/>
</dbReference>
<reference evidence="5" key="1">
    <citation type="submission" date="2020-05" db="UniProtKB">
        <authorList>
            <consortium name="EnsemblMetazoa"/>
        </authorList>
    </citation>
    <scope>IDENTIFICATION</scope>
    <source>
        <strain evidence="5">Aabys</strain>
    </source>
</reference>
<dbReference type="VEuPathDB" id="VectorBase:MDOMA2_008112"/>
<keyword evidence="6" id="KW-1185">Reference proteome</keyword>
<evidence type="ECO:0000313" key="7">
    <source>
        <dbReference type="RefSeq" id="XP_005177951.1"/>
    </source>
</evidence>
<protein>
    <submittedName>
        <fullName evidence="7">DDB1- and CUL4-associated factor 11</fullName>
    </submittedName>
</protein>
<feature type="region of interest" description="Disordered" evidence="4">
    <location>
        <begin position="490"/>
        <end position="527"/>
    </location>
</feature>
<proteinExistence type="predicted"/>
<dbReference type="PANTHER" id="PTHR19847:SF7">
    <property type="entry name" value="DDB1- AND CUL4-ASSOCIATED FACTOR 11"/>
    <property type="match status" value="1"/>
</dbReference>
<dbReference type="VEuPathDB" id="VectorBase:MDOA006501"/>
<gene>
    <name evidence="5" type="primary">101889046</name>
    <name evidence="7" type="synonym">LOC101889046</name>
</gene>
<evidence type="ECO:0000313" key="5">
    <source>
        <dbReference type="EnsemblMetazoa" id="MDOA006501-PA"/>
    </source>
</evidence>
<dbReference type="GO" id="GO:0080008">
    <property type="term" value="C:Cul4-RING E3 ubiquitin ligase complex"/>
    <property type="evidence" value="ECO:0007669"/>
    <property type="project" value="TreeGrafter"/>
</dbReference>
<feature type="compositionally biased region" description="Basic residues" evidence="4">
    <location>
        <begin position="500"/>
        <end position="509"/>
    </location>
</feature>
<dbReference type="PROSITE" id="PS50294">
    <property type="entry name" value="WD_REPEATS_REGION"/>
    <property type="match status" value="1"/>
</dbReference>
<keyword evidence="2" id="KW-0677">Repeat</keyword>
<dbReference type="InterPro" id="IPR001680">
    <property type="entry name" value="WD40_rpt"/>
</dbReference>
<keyword evidence="1 3" id="KW-0853">WD repeat</keyword>
<dbReference type="eggNOG" id="KOG0266">
    <property type="taxonomic scope" value="Eukaryota"/>
</dbReference>
<dbReference type="EnsemblMetazoa" id="MDOA006501-RA">
    <property type="protein sequence ID" value="MDOA006501-PA"/>
    <property type="gene ID" value="MDOA006501"/>
</dbReference>
<dbReference type="GO" id="GO:0043161">
    <property type="term" value="P:proteasome-mediated ubiquitin-dependent protein catabolic process"/>
    <property type="evidence" value="ECO:0007669"/>
    <property type="project" value="TreeGrafter"/>
</dbReference>
<dbReference type="RefSeq" id="XP_005177951.1">
    <property type="nucleotide sequence ID" value="XM_005177894.3"/>
</dbReference>
<evidence type="ECO:0000256" key="1">
    <source>
        <dbReference type="ARBA" id="ARBA00022574"/>
    </source>
</evidence>
<evidence type="ECO:0000256" key="4">
    <source>
        <dbReference type="SAM" id="MobiDB-lite"/>
    </source>
</evidence>